<dbReference type="RefSeq" id="WP_316966206.1">
    <property type="nucleotide sequence ID" value="NZ_JARFPK010000013.1"/>
</dbReference>
<dbReference type="Gene3D" id="3.40.1350.20">
    <property type="match status" value="3"/>
</dbReference>
<keyword evidence="2" id="KW-1185">Reference proteome</keyword>
<reference evidence="1 2" key="1">
    <citation type="submission" date="2023-03" db="EMBL/GenBank/DDBJ databases">
        <title>WGS of Methanotrichaceae archaeon Mx.</title>
        <authorList>
            <person name="Sorokin D.Y."/>
            <person name="Merkel A.Y."/>
        </authorList>
    </citation>
    <scope>NUCLEOTIDE SEQUENCE [LARGE SCALE GENOMIC DNA]</scope>
    <source>
        <strain evidence="1 2">Mx</strain>
    </source>
</reference>
<organism evidence="1 2">
    <name type="scientific">Candidatus Methanocrinis natronophilus</name>
    <dbReference type="NCBI Taxonomy" id="3033396"/>
    <lineage>
        <taxon>Archaea</taxon>
        <taxon>Methanobacteriati</taxon>
        <taxon>Methanobacteriota</taxon>
        <taxon>Stenosarchaea group</taxon>
        <taxon>Methanomicrobia</taxon>
        <taxon>Methanotrichales</taxon>
        <taxon>Methanotrichaceae</taxon>
        <taxon>Methanocrinis</taxon>
    </lineage>
</organism>
<proteinExistence type="predicted"/>
<accession>A0ABT5X708</accession>
<comment type="caution">
    <text evidence="1">The sequence shown here is derived from an EMBL/GenBank/DDBJ whole genome shotgun (WGS) entry which is preliminary data.</text>
</comment>
<name>A0ABT5X708_9EURY</name>
<gene>
    <name evidence="1" type="ORF">P0O15_04610</name>
</gene>
<dbReference type="Proteomes" id="UP001220010">
    <property type="component" value="Unassembled WGS sequence"/>
</dbReference>
<sequence length="437" mass="48485">MFSTRSGVESLKSFAREAFVRDNLPYIMGIVSLLVMILAAAVSSASASGTATFQTPVTTMTYSSFVWSDVPATEPEGFYYYHGISHRSIWLQEPPVGYGPWSVVHKGPARYSRSWYNQPPLATDLFPERSGPMIAGSAVTWTAKAVDPDGDPILYKFWLKGPSTGWVWQDMTGWTTSHRWTWKTSFSDAGTSQISVSVKDGRHAGPDGSKSSLTREYTITLPRANVPPTATDLAPNRGSPQVAGSSVTWTATAVDPDGDRIYYRFWLKGPSTGNAWKDMTGWTGSNRWTWHTTISDVGNNQVNVWIRDGKHAGPDGWDSYQVREFKVTPPRPNAPPTATSLVPDWWSPQAAGSSVTWTATAIDPDGDQIFYRFWLKGPATGNAWKDVTGWTGTNRWAWHTTISDVGNNQVNVWIRDGKHAGPDGWDSYQVRDFTIIW</sequence>
<evidence type="ECO:0000313" key="1">
    <source>
        <dbReference type="EMBL" id="MDF0590456.1"/>
    </source>
</evidence>
<dbReference type="EMBL" id="JARFPK010000013">
    <property type="protein sequence ID" value="MDF0590456.1"/>
    <property type="molecule type" value="Genomic_DNA"/>
</dbReference>
<evidence type="ECO:0000313" key="2">
    <source>
        <dbReference type="Proteomes" id="UP001220010"/>
    </source>
</evidence>
<protein>
    <submittedName>
        <fullName evidence="1">Uncharacterized protein</fullName>
    </submittedName>
</protein>